<dbReference type="RefSeq" id="WP_092466709.1">
    <property type="nucleotide sequence ID" value="NZ_FNCZ01000001.1"/>
</dbReference>
<protein>
    <recommendedName>
        <fullName evidence="4">YD repeat-containing protein</fullName>
    </recommendedName>
</protein>
<gene>
    <name evidence="2" type="ORF">SAMN04489796_1011273</name>
</gene>
<feature type="chain" id="PRO_5011683887" description="YD repeat-containing protein" evidence="1">
    <location>
        <begin position="19"/>
        <end position="95"/>
    </location>
</feature>
<accession>A0A1G7ZAE0</accession>
<dbReference type="AlphaFoldDB" id="A0A1G7ZAE0"/>
<evidence type="ECO:0000313" key="2">
    <source>
        <dbReference type="EMBL" id="SDH05506.1"/>
    </source>
</evidence>
<evidence type="ECO:0000256" key="1">
    <source>
        <dbReference type="SAM" id="SignalP"/>
    </source>
</evidence>
<evidence type="ECO:0008006" key="4">
    <source>
        <dbReference type="Google" id="ProtNLM"/>
    </source>
</evidence>
<sequence>MKTRLLFLLLFVSSYAFAQIPTDDIKRYTFRNDSIANQVSPGIGDLNPTTNNGYTITTGWDAETNSALNNTDGRFVAGNWPAGSNTQSANMSYSF</sequence>
<name>A0A1G7ZAE0_9FLAO</name>
<keyword evidence="3" id="KW-1185">Reference proteome</keyword>
<dbReference type="Proteomes" id="UP000199492">
    <property type="component" value="Unassembled WGS sequence"/>
</dbReference>
<reference evidence="3" key="1">
    <citation type="submission" date="2016-10" db="EMBL/GenBank/DDBJ databases">
        <authorList>
            <person name="Varghese N."/>
            <person name="Submissions S."/>
        </authorList>
    </citation>
    <scope>NUCLEOTIDE SEQUENCE [LARGE SCALE GENOMIC DNA]</scope>
    <source>
        <strain evidence="3">DSM 15363</strain>
    </source>
</reference>
<keyword evidence="1" id="KW-0732">Signal</keyword>
<dbReference type="EMBL" id="FNCZ01000001">
    <property type="protein sequence ID" value="SDH05506.1"/>
    <property type="molecule type" value="Genomic_DNA"/>
</dbReference>
<proteinExistence type="predicted"/>
<organism evidence="2 3">
    <name type="scientific">Winogradskyella thalassocola</name>
    <dbReference type="NCBI Taxonomy" id="262004"/>
    <lineage>
        <taxon>Bacteria</taxon>
        <taxon>Pseudomonadati</taxon>
        <taxon>Bacteroidota</taxon>
        <taxon>Flavobacteriia</taxon>
        <taxon>Flavobacteriales</taxon>
        <taxon>Flavobacteriaceae</taxon>
        <taxon>Winogradskyella</taxon>
    </lineage>
</organism>
<evidence type="ECO:0000313" key="3">
    <source>
        <dbReference type="Proteomes" id="UP000199492"/>
    </source>
</evidence>
<dbReference type="STRING" id="262004.SAMN04489796_1011273"/>
<feature type="signal peptide" evidence="1">
    <location>
        <begin position="1"/>
        <end position="18"/>
    </location>
</feature>